<evidence type="ECO:0000313" key="3">
    <source>
        <dbReference type="EMBL" id="TLD92955.1"/>
    </source>
</evidence>
<reference evidence="3" key="3">
    <citation type="submission" date="2018-04" db="EMBL/GenBank/DDBJ databases">
        <authorList>
            <person name="Sheh A."/>
            <person name="Shen Z."/>
            <person name="Mannion A.J."/>
            <person name="Fox J.G."/>
        </authorList>
    </citation>
    <scope>NUCLEOTIDE SEQUENCE</scope>
    <source>
        <strain evidence="3">MIT 97-6194</strain>
    </source>
</reference>
<sequence>MKIPIYSNIKQYLESKKIDLSTSGQIAWFVCSIAVSFVIFVSLLLINIIENSNFNLLELVTFCIFLLFIVNNCYIKNILPFLMIITFIVLMIGFAKELKYMFWILSACLVLCICFVCAVAKKLGFFIVFCIDTIIAVCIYNLILISGGIPK</sequence>
<accession>A0A347VT96</accession>
<reference evidence="3 4" key="2">
    <citation type="journal article" date="2016" name="Infect. Immun.">
        <title>Helicobacter saguini, a Novel Helicobacter Isolated from Cotton-Top Tamarins with Ulcerative Colitis, Has Proinflammatory Properties and Induces Typhlocolitis and Dysplasia in Gnotobiotic IL-10-/- Mice.</title>
        <authorList>
            <person name="Shen Z."/>
            <person name="Mannion A."/>
            <person name="Whary M.T."/>
            <person name="Muthupalani S."/>
            <person name="Sheh A."/>
            <person name="Feng Y."/>
            <person name="Gong G."/>
            <person name="Vandamme P."/>
            <person name="Holcombe H.R."/>
            <person name="Paster B.J."/>
            <person name="Fox J.G."/>
        </authorList>
    </citation>
    <scope>NUCLEOTIDE SEQUENCE [LARGE SCALE GENOMIC DNA]</scope>
    <source>
        <strain evidence="3 4">MIT 97-6194</strain>
    </source>
</reference>
<feature type="transmembrane region" description="Helical" evidence="1">
    <location>
        <begin position="26"/>
        <end position="48"/>
    </location>
</feature>
<comment type="caution">
    <text evidence="3">The sequence shown here is derived from an EMBL/GenBank/DDBJ whole genome shotgun (WGS) entry which is preliminary data.</text>
</comment>
<feature type="transmembrane region" description="Helical" evidence="1">
    <location>
        <begin position="100"/>
        <end position="119"/>
    </location>
</feature>
<dbReference type="EMBL" id="JRMP02000017">
    <property type="protein sequence ID" value="TLD92955.1"/>
    <property type="molecule type" value="Genomic_DNA"/>
</dbReference>
<keyword evidence="1" id="KW-0472">Membrane</keyword>
<name>A0A347VT96_9HELI</name>
<evidence type="ECO:0000313" key="5">
    <source>
        <dbReference type="Proteomes" id="UP000477070"/>
    </source>
</evidence>
<keyword evidence="1" id="KW-1133">Transmembrane helix</keyword>
<dbReference type="Proteomes" id="UP000029714">
    <property type="component" value="Unassembled WGS sequence"/>
</dbReference>
<keyword evidence="1" id="KW-0812">Transmembrane</keyword>
<protein>
    <submittedName>
        <fullName evidence="3">Uncharacterized protein</fullName>
    </submittedName>
</protein>
<dbReference type="OrthoDB" id="5363059at2"/>
<dbReference type="RefSeq" id="WP_034571844.1">
    <property type="nucleotide sequence ID" value="NZ_JRMP02000017.1"/>
</dbReference>
<keyword evidence="4" id="KW-1185">Reference proteome</keyword>
<organism evidence="3 4">
    <name type="scientific">Helicobacter saguini</name>
    <dbReference type="NCBI Taxonomy" id="1548018"/>
    <lineage>
        <taxon>Bacteria</taxon>
        <taxon>Pseudomonadati</taxon>
        <taxon>Campylobacterota</taxon>
        <taxon>Epsilonproteobacteria</taxon>
        <taxon>Campylobacterales</taxon>
        <taxon>Helicobacteraceae</taxon>
        <taxon>Helicobacter</taxon>
    </lineage>
</organism>
<gene>
    <name evidence="2" type="ORF">DCO61_05570</name>
    <name evidence="3" type="ORF">LS64_009715</name>
</gene>
<evidence type="ECO:0000313" key="2">
    <source>
        <dbReference type="EMBL" id="MWV69491.1"/>
    </source>
</evidence>
<dbReference type="AlphaFoldDB" id="A0A347VT96"/>
<reference evidence="3 4" key="1">
    <citation type="journal article" date="2014" name="Genome Announc.">
        <title>Draft genome sequences of eight enterohepatic helicobacter species isolated from both laboratory and wild rodents.</title>
        <authorList>
            <person name="Sheh A."/>
            <person name="Shen Z."/>
            <person name="Fox J.G."/>
        </authorList>
    </citation>
    <scope>NUCLEOTIDE SEQUENCE [LARGE SCALE GENOMIC DNA]</scope>
    <source>
        <strain evidence="3 4">MIT 97-6194</strain>
    </source>
</reference>
<dbReference type="EMBL" id="QBIU01000001">
    <property type="protein sequence ID" value="MWV69491.1"/>
    <property type="molecule type" value="Genomic_DNA"/>
</dbReference>
<dbReference type="Proteomes" id="UP000477070">
    <property type="component" value="Unassembled WGS sequence"/>
</dbReference>
<reference evidence="2 5" key="4">
    <citation type="submission" date="2019-12" db="EMBL/GenBank/DDBJ databases">
        <title>Multi-Generational Helicobacter saguini Isolates.</title>
        <authorList>
            <person name="Mannion A."/>
            <person name="Shen Z."/>
            <person name="Fox J.G."/>
        </authorList>
    </citation>
    <scope>NUCLEOTIDE SEQUENCE [LARGE SCALE GENOMIC DNA]</scope>
    <source>
        <strain evidence="2">16-048</strain>
        <strain evidence="5">16-048 (F4)</strain>
    </source>
</reference>
<feature type="transmembrane region" description="Helical" evidence="1">
    <location>
        <begin position="54"/>
        <end position="70"/>
    </location>
</feature>
<evidence type="ECO:0000313" key="4">
    <source>
        <dbReference type="Proteomes" id="UP000029714"/>
    </source>
</evidence>
<proteinExistence type="predicted"/>
<evidence type="ECO:0000256" key="1">
    <source>
        <dbReference type="SAM" id="Phobius"/>
    </source>
</evidence>
<feature type="transmembrane region" description="Helical" evidence="1">
    <location>
        <begin position="126"/>
        <end position="149"/>
    </location>
</feature>
<feature type="transmembrane region" description="Helical" evidence="1">
    <location>
        <begin position="77"/>
        <end position="94"/>
    </location>
</feature>